<protein>
    <recommendedName>
        <fullName evidence="1">Retroviral polymerase SH3-like domain-containing protein</fullName>
    </recommendedName>
</protein>
<dbReference type="EMBL" id="QJKJ01005563">
    <property type="protein sequence ID" value="RDX89815.1"/>
    <property type="molecule type" value="Genomic_DNA"/>
</dbReference>
<reference evidence="2" key="1">
    <citation type="submission" date="2018-05" db="EMBL/GenBank/DDBJ databases">
        <title>Draft genome of Mucuna pruriens seed.</title>
        <authorList>
            <person name="Nnadi N.E."/>
            <person name="Vos R."/>
            <person name="Hasami M.H."/>
            <person name="Devisetty U.K."/>
            <person name="Aguiy J.C."/>
        </authorList>
    </citation>
    <scope>NUCLEOTIDE SEQUENCE [LARGE SCALE GENOMIC DNA]</scope>
    <source>
        <strain evidence="2">JCA_2017</strain>
    </source>
</reference>
<evidence type="ECO:0000259" key="1">
    <source>
        <dbReference type="Pfam" id="PF25597"/>
    </source>
</evidence>
<dbReference type="Proteomes" id="UP000257109">
    <property type="component" value="Unassembled WGS sequence"/>
</dbReference>
<name>A0A371GGW6_MUCPR</name>
<dbReference type="Pfam" id="PF25597">
    <property type="entry name" value="SH3_retrovirus"/>
    <property type="match status" value="1"/>
</dbReference>
<comment type="caution">
    <text evidence="2">The sequence shown here is derived from an EMBL/GenBank/DDBJ whole genome shotgun (WGS) entry which is preliminary data.</text>
</comment>
<sequence length="280" mass="30421">MEYLLLKATQQASSLATVAQMSNSIVCLSHFTFVGSWILDSGAFDHLEGNPPLLPGLPPLKTPHSITLVDGSKALATVTGQASPLPSLSLNSVLFVSDLSMGQTTRDGYESEGLYYLQSSSSTPCAISEFPKLLHHCLGHPMSAVNIQFLSPFDVIHSNVLGLGHIPYLTFIYDYSSCLHTPQQNGVAECKHCHIVDTTQTMLINANAPLNRDKLLTQAIKCVFLGYPQLQKGCCCYCPTTHHFSVSPDVTFFEDTPFFESSTAAASPPSQEELSHPGWQ</sequence>
<evidence type="ECO:0000313" key="2">
    <source>
        <dbReference type="EMBL" id="RDX89815.1"/>
    </source>
</evidence>
<feature type="domain" description="Retroviral polymerase SH3-like" evidence="1">
    <location>
        <begin position="210"/>
        <end position="262"/>
    </location>
</feature>
<feature type="non-terminal residue" evidence="2">
    <location>
        <position position="1"/>
    </location>
</feature>
<gene>
    <name evidence="2" type="ORF">CR513_28409</name>
</gene>
<dbReference type="InterPro" id="IPR057670">
    <property type="entry name" value="SH3_retrovirus"/>
</dbReference>
<accession>A0A371GGW6</accession>
<keyword evidence="3" id="KW-1185">Reference proteome</keyword>
<dbReference type="AlphaFoldDB" id="A0A371GGW6"/>
<organism evidence="2 3">
    <name type="scientific">Mucuna pruriens</name>
    <name type="common">Velvet bean</name>
    <name type="synonym">Dolichos pruriens</name>
    <dbReference type="NCBI Taxonomy" id="157652"/>
    <lineage>
        <taxon>Eukaryota</taxon>
        <taxon>Viridiplantae</taxon>
        <taxon>Streptophyta</taxon>
        <taxon>Embryophyta</taxon>
        <taxon>Tracheophyta</taxon>
        <taxon>Spermatophyta</taxon>
        <taxon>Magnoliopsida</taxon>
        <taxon>eudicotyledons</taxon>
        <taxon>Gunneridae</taxon>
        <taxon>Pentapetalae</taxon>
        <taxon>rosids</taxon>
        <taxon>fabids</taxon>
        <taxon>Fabales</taxon>
        <taxon>Fabaceae</taxon>
        <taxon>Papilionoideae</taxon>
        <taxon>50 kb inversion clade</taxon>
        <taxon>NPAAA clade</taxon>
        <taxon>indigoferoid/millettioid clade</taxon>
        <taxon>Phaseoleae</taxon>
        <taxon>Mucuna</taxon>
    </lineage>
</organism>
<evidence type="ECO:0000313" key="3">
    <source>
        <dbReference type="Proteomes" id="UP000257109"/>
    </source>
</evidence>
<proteinExistence type="predicted"/>